<dbReference type="EMBL" id="JACAQK010000002">
    <property type="protein sequence ID" value="NWD34446.1"/>
    <property type="molecule type" value="Genomic_DNA"/>
</dbReference>
<dbReference type="Gene3D" id="3.30.70.100">
    <property type="match status" value="1"/>
</dbReference>
<evidence type="ECO:0000313" key="2">
    <source>
        <dbReference type="EMBL" id="NWD34446.1"/>
    </source>
</evidence>
<dbReference type="Proteomes" id="UP000549134">
    <property type="component" value="Unassembled WGS sequence"/>
</dbReference>
<sequence length="96" mass="10378">MPTFIVFTKEHTHDQAELDRYQSQVGDSFAGHPVKLLAKGAPFALEGAQAEGMVILEFPTPAAARAWYDSPAYQAAAAHRFKGATYRVALVESSPA</sequence>
<dbReference type="PANTHER" id="PTHR41521">
    <property type="match status" value="1"/>
</dbReference>
<comment type="caution">
    <text evidence="2">The sequence shown here is derived from an EMBL/GenBank/DDBJ whole genome shotgun (WGS) entry which is preliminary data.</text>
</comment>
<proteinExistence type="predicted"/>
<dbReference type="Pfam" id="PF07045">
    <property type="entry name" value="DUF1330"/>
    <property type="match status" value="1"/>
</dbReference>
<dbReference type="SUPFAM" id="SSF54909">
    <property type="entry name" value="Dimeric alpha+beta barrel"/>
    <property type="match status" value="1"/>
</dbReference>
<reference evidence="2 3" key="1">
    <citation type="submission" date="2020-04" db="EMBL/GenBank/DDBJ databases">
        <title>Molecular characterization of pseudomonads from Agaricus bisporus reveal novel blotch 2 pathogens in Western Europe.</title>
        <authorList>
            <person name="Taparia T."/>
            <person name="Krijger M."/>
            <person name="Haynes E."/>
            <person name="Elpinstone J.G."/>
            <person name="Noble R."/>
            <person name="Van Der Wolf J."/>
        </authorList>
    </citation>
    <scope>NUCLEOTIDE SEQUENCE [LARGE SCALE GENOMIC DNA]</scope>
    <source>
        <strain evidence="2 3">IPO3746</strain>
    </source>
</reference>
<dbReference type="InterPro" id="IPR010753">
    <property type="entry name" value="DUF1330"/>
</dbReference>
<evidence type="ECO:0000313" key="3">
    <source>
        <dbReference type="Proteomes" id="UP000549134"/>
    </source>
</evidence>
<dbReference type="PANTHER" id="PTHR41521:SF4">
    <property type="entry name" value="BLR0684 PROTEIN"/>
    <property type="match status" value="1"/>
</dbReference>
<organism evidence="2 3">
    <name type="scientific">Pseudomonas tolaasii</name>
    <dbReference type="NCBI Taxonomy" id="29442"/>
    <lineage>
        <taxon>Bacteria</taxon>
        <taxon>Pseudomonadati</taxon>
        <taxon>Pseudomonadota</taxon>
        <taxon>Gammaproteobacteria</taxon>
        <taxon>Pseudomonadales</taxon>
        <taxon>Pseudomonadaceae</taxon>
        <taxon>Pseudomonas</taxon>
    </lineage>
</organism>
<dbReference type="RefSeq" id="WP_016970889.1">
    <property type="nucleotide sequence ID" value="NZ_CP020369.1"/>
</dbReference>
<dbReference type="AlphaFoldDB" id="A0A7Y8DMH7"/>
<feature type="domain" description="DUF1330" evidence="1">
    <location>
        <begin position="5"/>
        <end position="92"/>
    </location>
</feature>
<protein>
    <submittedName>
        <fullName evidence="2">DUF1330 domain-containing protein</fullName>
    </submittedName>
</protein>
<dbReference type="GeneID" id="55847746"/>
<dbReference type="InterPro" id="IPR011008">
    <property type="entry name" value="Dimeric_a/b-barrel"/>
</dbReference>
<name>A0A7Y8DMH7_PSETO</name>
<accession>A0A7Y8DMH7</accession>
<gene>
    <name evidence="2" type="ORF">HX787_01165</name>
</gene>
<evidence type="ECO:0000259" key="1">
    <source>
        <dbReference type="Pfam" id="PF07045"/>
    </source>
</evidence>